<reference evidence="8" key="1">
    <citation type="journal article" date="2020" name="Nature">
        <title>Giant virus diversity and host interactions through global metagenomics.</title>
        <authorList>
            <person name="Schulz F."/>
            <person name="Roux S."/>
            <person name="Paez-Espino D."/>
            <person name="Jungbluth S."/>
            <person name="Walsh D.A."/>
            <person name="Denef V.J."/>
            <person name="McMahon K.D."/>
            <person name="Konstantinidis K.T."/>
            <person name="Eloe-Fadrosh E.A."/>
            <person name="Kyrpides N.C."/>
            <person name="Woyke T."/>
        </authorList>
    </citation>
    <scope>NUCLEOTIDE SEQUENCE</scope>
    <source>
        <strain evidence="8">GVMAG-S-3300011013-78</strain>
    </source>
</reference>
<dbReference type="GO" id="GO:0005737">
    <property type="term" value="C:cytoplasm"/>
    <property type="evidence" value="ECO:0007669"/>
    <property type="project" value="InterPro"/>
</dbReference>
<evidence type="ECO:0000259" key="7">
    <source>
        <dbReference type="Pfam" id="PF01180"/>
    </source>
</evidence>
<dbReference type="GO" id="GO:0006207">
    <property type="term" value="P:'de novo' pyrimidine nucleobase biosynthetic process"/>
    <property type="evidence" value="ECO:0007669"/>
    <property type="project" value="TreeGrafter"/>
</dbReference>
<dbReference type="InterPro" id="IPR005720">
    <property type="entry name" value="Dihydroorotate_DH_cat"/>
</dbReference>
<dbReference type="InterPro" id="IPR023359">
    <property type="entry name" value="Dihydro_DH_chainA_dom2"/>
</dbReference>
<feature type="domain" description="Dihydroorotate dehydrogenase catalytic" evidence="7">
    <location>
        <begin position="6"/>
        <end position="293"/>
    </location>
</feature>
<evidence type="ECO:0000313" key="8">
    <source>
        <dbReference type="EMBL" id="QHU16124.1"/>
    </source>
</evidence>
<dbReference type="PANTHER" id="PTHR48109:SF1">
    <property type="entry name" value="DIHYDROOROTATE DEHYDROGENASE (FUMARATE)"/>
    <property type="match status" value="1"/>
</dbReference>
<accession>A0A6C0KIK0</accession>
<organism evidence="8">
    <name type="scientific">viral metagenome</name>
    <dbReference type="NCBI Taxonomy" id="1070528"/>
    <lineage>
        <taxon>unclassified sequences</taxon>
        <taxon>metagenomes</taxon>
        <taxon>organismal metagenomes</taxon>
    </lineage>
</organism>
<protein>
    <recommendedName>
        <fullName evidence="7">Dihydroorotate dehydrogenase catalytic domain-containing protein</fullName>
    </recommendedName>
</protein>
<dbReference type="InterPro" id="IPR012135">
    <property type="entry name" value="Dihydroorotate_DH_1_2"/>
</dbReference>
<name>A0A6C0KIK0_9ZZZZ</name>
<evidence type="ECO:0000256" key="2">
    <source>
        <dbReference type="ARBA" id="ARBA00004725"/>
    </source>
</evidence>
<evidence type="ECO:0000256" key="5">
    <source>
        <dbReference type="ARBA" id="ARBA00022975"/>
    </source>
</evidence>
<dbReference type="PANTHER" id="PTHR48109">
    <property type="entry name" value="DIHYDROOROTATE DEHYDROGENASE (QUINONE), MITOCHONDRIAL-RELATED"/>
    <property type="match status" value="1"/>
</dbReference>
<dbReference type="InterPro" id="IPR050074">
    <property type="entry name" value="DHO_dehydrogenase"/>
</dbReference>
<evidence type="ECO:0000256" key="1">
    <source>
        <dbReference type="ARBA" id="ARBA00001917"/>
    </source>
</evidence>
<dbReference type="PIRSF" id="PIRSF000164">
    <property type="entry name" value="DHO_oxidase"/>
    <property type="match status" value="1"/>
</dbReference>
<comment type="cofactor">
    <cofactor evidence="1">
        <name>FMN</name>
        <dbReference type="ChEBI" id="CHEBI:58210"/>
    </cofactor>
</comment>
<dbReference type="InterPro" id="IPR013785">
    <property type="entry name" value="Aldolase_TIM"/>
</dbReference>
<proteinExistence type="predicted"/>
<dbReference type="Pfam" id="PF01180">
    <property type="entry name" value="DHO_dh"/>
    <property type="match status" value="1"/>
</dbReference>
<dbReference type="GO" id="GO:0004152">
    <property type="term" value="F:dihydroorotate dehydrogenase activity"/>
    <property type="evidence" value="ECO:0007669"/>
    <property type="project" value="InterPro"/>
</dbReference>
<dbReference type="EMBL" id="MN740876">
    <property type="protein sequence ID" value="QHU16124.1"/>
    <property type="molecule type" value="Genomic_DNA"/>
</dbReference>
<dbReference type="GO" id="GO:0044205">
    <property type="term" value="P:'de novo' UMP biosynthetic process"/>
    <property type="evidence" value="ECO:0007669"/>
    <property type="project" value="UniProtKB-UniPathway"/>
</dbReference>
<dbReference type="AlphaFoldDB" id="A0A6C0KIK0"/>
<dbReference type="Gene3D" id="2.30.26.10">
    <property type="entry name" value="Dihydroorotate Dehydrogenase A, chain A, domain 2"/>
    <property type="match status" value="1"/>
</dbReference>
<comment type="pathway">
    <text evidence="2">Pyrimidine metabolism; UMP biosynthesis via de novo pathway.</text>
</comment>
<sequence>MTYKLPIKIYDITFHNRLLNSAGCWCTTENELTDLLESQCGGIVSKSCLFEPYKGNPHPRVFCNDVLSINSTGLANQGYIFYNDIGKQITKYKPYIISIGVKNIDETFKMIKTIERNQYCDFIELNISCPNIIGKSILGYNMSECLMFFSRLFSRKNNHTIINNPNKLKIGIKLPPYFDQVQLKEMSNIINIFPIKYICSINGMPNGLVLNELHEKVIEPNDGIGGMGGCVAKPFGLSNVKSFHNLLPTLPIIGCGGISTKKDIEDYLSVGASLVQIGTQLIREGPSCFERLLTN</sequence>
<keyword evidence="4" id="KW-0288">FMN</keyword>
<dbReference type="SUPFAM" id="SSF51395">
    <property type="entry name" value="FMN-linked oxidoreductases"/>
    <property type="match status" value="1"/>
</dbReference>
<dbReference type="UniPathway" id="UPA00070"/>
<keyword evidence="5" id="KW-0665">Pyrimidine biosynthesis</keyword>
<dbReference type="Gene3D" id="3.20.20.70">
    <property type="entry name" value="Aldolase class I"/>
    <property type="match status" value="1"/>
</dbReference>
<keyword evidence="6" id="KW-0560">Oxidoreductase</keyword>
<keyword evidence="3" id="KW-0285">Flavoprotein</keyword>
<evidence type="ECO:0000256" key="6">
    <source>
        <dbReference type="ARBA" id="ARBA00023002"/>
    </source>
</evidence>
<evidence type="ECO:0000256" key="3">
    <source>
        <dbReference type="ARBA" id="ARBA00022630"/>
    </source>
</evidence>
<evidence type="ECO:0000256" key="4">
    <source>
        <dbReference type="ARBA" id="ARBA00022643"/>
    </source>
</evidence>